<dbReference type="InterPro" id="IPR029030">
    <property type="entry name" value="Caspase-like_dom_sf"/>
</dbReference>
<dbReference type="AlphaFoldDB" id="A0AAR5QCI9"/>
<dbReference type="InterPro" id="IPR001309">
    <property type="entry name" value="Pept_C14_p20"/>
</dbReference>
<organism evidence="2 3">
    <name type="scientific">Dendroctonus ponderosae</name>
    <name type="common">Mountain pine beetle</name>
    <dbReference type="NCBI Taxonomy" id="77166"/>
    <lineage>
        <taxon>Eukaryota</taxon>
        <taxon>Metazoa</taxon>
        <taxon>Ecdysozoa</taxon>
        <taxon>Arthropoda</taxon>
        <taxon>Hexapoda</taxon>
        <taxon>Insecta</taxon>
        <taxon>Pterygota</taxon>
        <taxon>Neoptera</taxon>
        <taxon>Endopterygota</taxon>
        <taxon>Coleoptera</taxon>
        <taxon>Polyphaga</taxon>
        <taxon>Cucujiformia</taxon>
        <taxon>Curculionidae</taxon>
        <taxon>Scolytinae</taxon>
        <taxon>Dendroctonus</taxon>
    </lineage>
</organism>
<dbReference type="InterPro" id="IPR011600">
    <property type="entry name" value="Pept_C14_caspase"/>
</dbReference>
<dbReference type="GO" id="GO:0004197">
    <property type="term" value="F:cysteine-type endopeptidase activity"/>
    <property type="evidence" value="ECO:0007669"/>
    <property type="project" value="InterPro"/>
</dbReference>
<evidence type="ECO:0000259" key="1">
    <source>
        <dbReference type="PROSITE" id="PS50208"/>
    </source>
</evidence>
<name>A0AAR5QCI9_DENPD</name>
<dbReference type="Gene3D" id="3.40.50.1460">
    <property type="match status" value="1"/>
</dbReference>
<dbReference type="PROSITE" id="PS50208">
    <property type="entry name" value="CASPASE_P20"/>
    <property type="match status" value="1"/>
</dbReference>
<dbReference type="EnsemblMetazoa" id="XM_019915343.1">
    <property type="protein sequence ID" value="XP_019770902.1"/>
    <property type="gene ID" value="LOC109544917"/>
</dbReference>
<keyword evidence="3" id="KW-1185">Reference proteome</keyword>
<evidence type="ECO:0000313" key="3">
    <source>
        <dbReference type="Proteomes" id="UP000019118"/>
    </source>
</evidence>
<accession>A0AAR5QCI9</accession>
<dbReference type="GeneID" id="109544917"/>
<dbReference type="GO" id="GO:0006508">
    <property type="term" value="P:proteolysis"/>
    <property type="evidence" value="ECO:0007669"/>
    <property type="project" value="InterPro"/>
</dbReference>
<protein>
    <recommendedName>
        <fullName evidence="1">Caspase family p20 domain-containing protein</fullName>
    </recommendedName>
</protein>
<feature type="domain" description="Caspase family p20" evidence="1">
    <location>
        <begin position="114"/>
        <end position="141"/>
    </location>
</feature>
<dbReference type="KEGG" id="dpa:109544917"/>
<reference evidence="3" key="1">
    <citation type="journal article" date="2013" name="Genome Biol.">
        <title>Draft genome of the mountain pine beetle, Dendroctonus ponderosae Hopkins, a major forest pest.</title>
        <authorList>
            <person name="Keeling C.I."/>
            <person name="Yuen M.M."/>
            <person name="Liao N.Y."/>
            <person name="Docking T.R."/>
            <person name="Chan S.K."/>
            <person name="Taylor G.A."/>
            <person name="Palmquist D.L."/>
            <person name="Jackman S.D."/>
            <person name="Nguyen A."/>
            <person name="Li M."/>
            <person name="Henderson H."/>
            <person name="Janes J.K."/>
            <person name="Zhao Y."/>
            <person name="Pandoh P."/>
            <person name="Moore R."/>
            <person name="Sperling F.A."/>
            <person name="Huber D.P."/>
            <person name="Birol I."/>
            <person name="Jones S.J."/>
            <person name="Bohlmann J."/>
        </authorList>
    </citation>
    <scope>NUCLEOTIDE SEQUENCE</scope>
</reference>
<reference evidence="2" key="2">
    <citation type="submission" date="2024-08" db="UniProtKB">
        <authorList>
            <consortium name="EnsemblMetazoa"/>
        </authorList>
    </citation>
    <scope>IDENTIFICATION</scope>
</reference>
<dbReference type="SUPFAM" id="SSF52129">
    <property type="entry name" value="Caspase-like"/>
    <property type="match status" value="1"/>
</dbReference>
<sequence>MSTFYVPSSSIYLPSSSMVDDDIEIKPPIDLIPDEYTRNGNFNFYVEAFFSDNDESAIELLHSLEELNFPVKRTALDNPVFDPEWITRVQKTVNDKEYDGILLLFVKMHLELQEMKNIWSQFTAKYCPKLKNKPKIFIFQVESQKGRSVQSDSTARKLKWPAAYETPSEADILIIHDKYDDGKTDLLRQLSANVKEYGEQENIITLISLGFQCNYQPLLISTMTKSFFFQFHSYRGNHLNIRKSQKWIMKEIEKLKSQNLQ</sequence>
<dbReference type="Pfam" id="PF00656">
    <property type="entry name" value="Peptidase_C14"/>
    <property type="match status" value="1"/>
</dbReference>
<dbReference type="Proteomes" id="UP000019118">
    <property type="component" value="Unassembled WGS sequence"/>
</dbReference>
<proteinExistence type="predicted"/>
<evidence type="ECO:0000313" key="2">
    <source>
        <dbReference type="EnsemblMetazoa" id="XP_019770902.1"/>
    </source>
</evidence>